<evidence type="ECO:0000256" key="1">
    <source>
        <dbReference type="SAM" id="Phobius"/>
    </source>
</evidence>
<keyword evidence="1" id="KW-0472">Membrane</keyword>
<dbReference type="Proteomes" id="UP001519921">
    <property type="component" value="Unassembled WGS sequence"/>
</dbReference>
<organism evidence="2 3">
    <name type="scientific">Clostridium weizhouense</name>
    <dbReference type="NCBI Taxonomy" id="2859781"/>
    <lineage>
        <taxon>Bacteria</taxon>
        <taxon>Bacillati</taxon>
        <taxon>Bacillota</taxon>
        <taxon>Clostridia</taxon>
        <taxon>Eubacteriales</taxon>
        <taxon>Clostridiaceae</taxon>
        <taxon>Clostridium</taxon>
    </lineage>
</organism>
<dbReference type="RefSeq" id="WP_219781106.1">
    <property type="nucleotide sequence ID" value="NZ_JAHXPT010000017.1"/>
</dbReference>
<name>A0ABS7ASJ0_9CLOT</name>
<dbReference type="EMBL" id="JAHXPT010000017">
    <property type="protein sequence ID" value="MBW6411639.1"/>
    <property type="molecule type" value="Genomic_DNA"/>
</dbReference>
<gene>
    <name evidence="2" type="ORF">KYD98_16280</name>
</gene>
<evidence type="ECO:0000313" key="2">
    <source>
        <dbReference type="EMBL" id="MBW6411639.1"/>
    </source>
</evidence>
<comment type="caution">
    <text evidence="2">The sequence shown here is derived from an EMBL/GenBank/DDBJ whole genome shotgun (WGS) entry which is preliminary data.</text>
</comment>
<accession>A0ABS7ASJ0</accession>
<keyword evidence="3" id="KW-1185">Reference proteome</keyword>
<keyword evidence="1" id="KW-1133">Transmembrane helix</keyword>
<protein>
    <submittedName>
        <fullName evidence="2">Uncharacterized protein</fullName>
    </submittedName>
</protein>
<feature type="transmembrane region" description="Helical" evidence="1">
    <location>
        <begin position="6"/>
        <end position="26"/>
    </location>
</feature>
<proteinExistence type="predicted"/>
<reference evidence="2 3" key="1">
    <citation type="submission" date="2021-07" db="EMBL/GenBank/DDBJ databases">
        <title>Clostridium weizhouense sp. nov., an anaerobic bacterium isolated from activated sludge of Petroleum wastewater.</title>
        <authorList>
            <person name="Li Q."/>
        </authorList>
    </citation>
    <scope>NUCLEOTIDE SEQUENCE [LARGE SCALE GENOMIC DNA]</scope>
    <source>
        <strain evidence="2 3">YB-6</strain>
    </source>
</reference>
<keyword evidence="1" id="KW-0812">Transmembrane</keyword>
<evidence type="ECO:0000313" key="3">
    <source>
        <dbReference type="Proteomes" id="UP001519921"/>
    </source>
</evidence>
<sequence>MENVNVQVYSNFIFNILMGFILKAIIPSKTKAIIFYGYLDSTVSLS</sequence>